<dbReference type="GO" id="GO:0043565">
    <property type="term" value="F:sequence-specific DNA binding"/>
    <property type="evidence" value="ECO:0007669"/>
    <property type="project" value="UniProtKB-UniRule"/>
</dbReference>
<keyword evidence="1" id="KW-0479">Metal-binding</keyword>
<dbReference type="Proteomes" id="UP000504630">
    <property type="component" value="Chromosome 16"/>
</dbReference>
<keyword evidence="3" id="KW-0862">Zinc</keyword>
<comment type="subcellular location">
    <subcellularLocation>
        <location evidence="6">Nucleus</location>
        <location evidence="6">Nucleoplasm</location>
    </subcellularLocation>
</comment>
<evidence type="ECO:0000256" key="7">
    <source>
        <dbReference type="SAM" id="MobiDB-lite"/>
    </source>
</evidence>
<evidence type="ECO:0000256" key="4">
    <source>
        <dbReference type="ARBA" id="ARBA00023125"/>
    </source>
</evidence>
<dbReference type="GO" id="GO:0003700">
    <property type="term" value="F:DNA-binding transcription factor activity"/>
    <property type="evidence" value="ECO:0007669"/>
    <property type="project" value="UniProtKB-UniRule"/>
</dbReference>
<keyword evidence="6" id="KW-0131">Cell cycle</keyword>
<keyword evidence="6" id="KW-0805">Transcription regulation</keyword>
<evidence type="ECO:0000313" key="10">
    <source>
        <dbReference type="RefSeq" id="XP_029308302.1"/>
    </source>
</evidence>
<gene>
    <name evidence="10" type="primary">LOC115021784</name>
</gene>
<dbReference type="PANTHER" id="PTHR46600:SF11">
    <property type="entry name" value="THAP DOMAIN-CONTAINING PROTEIN 10"/>
    <property type="match status" value="1"/>
</dbReference>
<keyword evidence="6" id="KW-0804">Transcription</keyword>
<dbReference type="SMART" id="SM00692">
    <property type="entry name" value="DM3"/>
    <property type="match status" value="1"/>
</dbReference>
<feature type="compositionally biased region" description="Polar residues" evidence="7">
    <location>
        <begin position="104"/>
        <end position="119"/>
    </location>
</feature>
<dbReference type="PROSITE" id="PS50950">
    <property type="entry name" value="ZF_THAP"/>
    <property type="match status" value="1"/>
</dbReference>
<dbReference type="InParanoid" id="A0A6J2RFW2"/>
<dbReference type="InterPro" id="IPR006612">
    <property type="entry name" value="THAP_Znf"/>
</dbReference>
<feature type="domain" description="THAP-type" evidence="8">
    <location>
        <begin position="1"/>
        <end position="80"/>
    </location>
</feature>
<dbReference type="SUPFAM" id="SSF57716">
    <property type="entry name" value="Glucocorticoid receptor-like (DNA-binding domain)"/>
    <property type="match status" value="1"/>
</dbReference>
<dbReference type="GO" id="GO:0005654">
    <property type="term" value="C:nucleoplasm"/>
    <property type="evidence" value="ECO:0007669"/>
    <property type="project" value="UniProtKB-SubCell"/>
</dbReference>
<proteinExistence type="inferred from homology"/>
<feature type="region of interest" description="Disordered" evidence="7">
    <location>
        <begin position="186"/>
        <end position="209"/>
    </location>
</feature>
<dbReference type="GO" id="GO:0001935">
    <property type="term" value="P:endothelial cell proliferation"/>
    <property type="evidence" value="ECO:0007669"/>
    <property type="project" value="UniProtKB-UniRule"/>
</dbReference>
<dbReference type="RefSeq" id="XP_029308302.1">
    <property type="nucleotide sequence ID" value="XM_029452442.1"/>
</dbReference>
<keyword evidence="4 5" id="KW-0238">DNA-binding</keyword>
<keyword evidence="6" id="KW-0175">Coiled coil</keyword>
<keyword evidence="9" id="KW-1185">Reference proteome</keyword>
<dbReference type="KEGG" id="cgob:115021784"/>
<dbReference type="InterPro" id="IPR026516">
    <property type="entry name" value="THAP1/10"/>
</dbReference>
<evidence type="ECO:0000256" key="3">
    <source>
        <dbReference type="ARBA" id="ARBA00022833"/>
    </source>
</evidence>
<evidence type="ECO:0000256" key="2">
    <source>
        <dbReference type="ARBA" id="ARBA00022771"/>
    </source>
</evidence>
<comment type="similarity">
    <text evidence="6">Belongs to the THAP1 family.</text>
</comment>
<dbReference type="SMART" id="SM00980">
    <property type="entry name" value="THAP"/>
    <property type="match status" value="1"/>
</dbReference>
<evidence type="ECO:0000259" key="8">
    <source>
        <dbReference type="PROSITE" id="PS50950"/>
    </source>
</evidence>
<dbReference type="PANTHER" id="PTHR46600">
    <property type="entry name" value="THAP DOMAIN-CONTAINING"/>
    <property type="match status" value="1"/>
</dbReference>
<evidence type="ECO:0000313" key="9">
    <source>
        <dbReference type="Proteomes" id="UP000504630"/>
    </source>
</evidence>
<dbReference type="OrthoDB" id="5982876at2759"/>
<dbReference type="Pfam" id="PF05485">
    <property type="entry name" value="THAP"/>
    <property type="match status" value="1"/>
</dbReference>
<name>A0A6J2RFW2_COTGO</name>
<keyword evidence="6" id="KW-0539">Nucleus</keyword>
<evidence type="ECO:0000256" key="1">
    <source>
        <dbReference type="ARBA" id="ARBA00022723"/>
    </source>
</evidence>
<organism evidence="9 10">
    <name type="scientific">Cottoperca gobio</name>
    <name type="common">Frogmouth</name>
    <name type="synonym">Aphritis gobio</name>
    <dbReference type="NCBI Taxonomy" id="56716"/>
    <lineage>
        <taxon>Eukaryota</taxon>
        <taxon>Metazoa</taxon>
        <taxon>Chordata</taxon>
        <taxon>Craniata</taxon>
        <taxon>Vertebrata</taxon>
        <taxon>Euteleostomi</taxon>
        <taxon>Actinopterygii</taxon>
        <taxon>Neopterygii</taxon>
        <taxon>Teleostei</taxon>
        <taxon>Neoteleostei</taxon>
        <taxon>Acanthomorphata</taxon>
        <taxon>Eupercaria</taxon>
        <taxon>Perciformes</taxon>
        <taxon>Notothenioidei</taxon>
        <taxon>Bovichtidae</taxon>
        <taxon>Cottoperca</taxon>
    </lineage>
</organism>
<protein>
    <recommendedName>
        <fullName evidence="6">THAP domain-containing protein 1</fullName>
    </recommendedName>
</protein>
<dbReference type="AlphaFoldDB" id="A0A6J2RFW2"/>
<keyword evidence="2 5" id="KW-0863">Zinc-finger</keyword>
<evidence type="ECO:0000256" key="6">
    <source>
        <dbReference type="RuleBase" id="RU369073"/>
    </source>
</evidence>
<feature type="compositionally biased region" description="Polar residues" evidence="7">
    <location>
        <begin position="196"/>
        <end position="209"/>
    </location>
</feature>
<reference evidence="10" key="1">
    <citation type="submission" date="2025-08" db="UniProtKB">
        <authorList>
            <consortium name="RefSeq"/>
        </authorList>
    </citation>
    <scope>IDENTIFICATION</scope>
</reference>
<feature type="region of interest" description="Disordered" evidence="7">
    <location>
        <begin position="104"/>
        <end position="130"/>
    </location>
</feature>
<sequence length="209" mass="22905">MGRKCAYPECKSTEGLHSLPSDRELAHRWLHALGRVDIPSASVYVCNLHFTRECFSNYAEVEMGFKRQLLLNPDSVPTPAKVLTQGTGGSFCQIVPAVRHVASQTDPPETISDGTQLSMKTLADPPKRRSVGTQLSMKTLQNHFRSIATQARVPSRDCGVCTLTFPLDSPLLLLQPTIVKRPRLSLTFEEEGPSEGRSSTGVQEPGDST</sequence>
<comment type="function">
    <text evidence="6">DNA-binding transcription regulator that regulates endothelial cell proliferation and G1/S cell-cycle progression. Specifically binds the 5'-[AT]NTNN[GT]GGCA[AGT]-3' core DNA sequence and acts by modulating expression of pRB-E2F cell-cycle target genes.</text>
</comment>
<dbReference type="GeneID" id="115021784"/>
<dbReference type="GO" id="GO:0008270">
    <property type="term" value="F:zinc ion binding"/>
    <property type="evidence" value="ECO:0007669"/>
    <property type="project" value="UniProtKB-KW"/>
</dbReference>
<evidence type="ECO:0000256" key="5">
    <source>
        <dbReference type="PROSITE-ProRule" id="PRU00309"/>
    </source>
</evidence>
<accession>A0A6J2RFW2</accession>